<evidence type="ECO:0000313" key="3">
    <source>
        <dbReference type="EMBL" id="VFJ55620.1"/>
    </source>
</evidence>
<dbReference type="InterPro" id="IPR045459">
    <property type="entry name" value="DUF5908"/>
</dbReference>
<evidence type="ECO:0000256" key="1">
    <source>
        <dbReference type="SAM" id="MobiDB-lite"/>
    </source>
</evidence>
<dbReference type="AlphaFoldDB" id="A0A450SP87"/>
<evidence type="ECO:0000313" key="2">
    <source>
        <dbReference type="EMBL" id="VFJ43037.1"/>
    </source>
</evidence>
<sequence length="62" mass="6510">MPVEIRELIIRAVASPDGPTQAGGGCSGASDADNAADGSDRDALVETCVRQVLEILKKEKER</sequence>
<gene>
    <name evidence="2" type="ORF">BECKDK2373B_GA0170837_100417</name>
    <name evidence="3" type="ORF">BECKDK2373C_GA0170839_104925</name>
</gene>
<name>A0A450SP87_9GAMM</name>
<organism evidence="3">
    <name type="scientific">Candidatus Kentrum sp. DK</name>
    <dbReference type="NCBI Taxonomy" id="2126562"/>
    <lineage>
        <taxon>Bacteria</taxon>
        <taxon>Pseudomonadati</taxon>
        <taxon>Pseudomonadota</taxon>
        <taxon>Gammaproteobacteria</taxon>
        <taxon>Candidatus Kentrum</taxon>
    </lineage>
</organism>
<reference evidence="3" key="1">
    <citation type="submission" date="2019-02" db="EMBL/GenBank/DDBJ databases">
        <authorList>
            <person name="Gruber-Vodicka R. H."/>
            <person name="Seah K. B. B."/>
        </authorList>
    </citation>
    <scope>NUCLEOTIDE SEQUENCE</scope>
    <source>
        <strain evidence="3">BECK_DK161</strain>
        <strain evidence="2">BECK_DK47</strain>
    </source>
</reference>
<feature type="compositionally biased region" description="Low complexity" evidence="1">
    <location>
        <begin position="28"/>
        <end position="37"/>
    </location>
</feature>
<dbReference type="EMBL" id="CAADEY010000049">
    <property type="protein sequence ID" value="VFJ55620.1"/>
    <property type="molecule type" value="Genomic_DNA"/>
</dbReference>
<accession>A0A450SP87</accession>
<dbReference type="EMBL" id="CAADEX010000004">
    <property type="protein sequence ID" value="VFJ43037.1"/>
    <property type="molecule type" value="Genomic_DNA"/>
</dbReference>
<protein>
    <submittedName>
        <fullName evidence="3">Uncharacterized protein</fullName>
    </submittedName>
</protein>
<proteinExistence type="predicted"/>
<feature type="region of interest" description="Disordered" evidence="1">
    <location>
        <begin position="12"/>
        <end position="39"/>
    </location>
</feature>
<dbReference type="Pfam" id="PF19265">
    <property type="entry name" value="DUF5908"/>
    <property type="match status" value="1"/>
</dbReference>